<feature type="non-terminal residue" evidence="2">
    <location>
        <position position="136"/>
    </location>
</feature>
<proteinExistence type="predicted"/>
<sequence length="136" mass="14382">MTTLEFTVAVEAAALAHKRSSHRVELLAASLAVAKEQDATAKQALDEALENAVAVTGLTKRKLAAMFEDRLNILVENGLVDLSEGAPEVAETEASHAPKVRRARKSKSTATDPKPEEPALADTDVAKAEEPAPAET</sequence>
<accession>A0A367UJS2</accession>
<dbReference type="EMBL" id="JPWA01000001">
    <property type="protein sequence ID" value="RCK07883.1"/>
    <property type="molecule type" value="Genomic_DNA"/>
</dbReference>
<dbReference type="RefSeq" id="WP_208638384.1">
    <property type="nucleotide sequence ID" value="NZ_JPWA01000001.1"/>
</dbReference>
<dbReference type="Proteomes" id="UP000252419">
    <property type="component" value="Unassembled WGS sequence"/>
</dbReference>
<evidence type="ECO:0000313" key="2">
    <source>
        <dbReference type="EMBL" id="RCK07883.1"/>
    </source>
</evidence>
<evidence type="ECO:0000313" key="3">
    <source>
        <dbReference type="Proteomes" id="UP000252419"/>
    </source>
</evidence>
<feature type="region of interest" description="Disordered" evidence="1">
    <location>
        <begin position="87"/>
        <end position="136"/>
    </location>
</feature>
<dbReference type="AlphaFoldDB" id="A0A367UJS2"/>
<comment type="caution">
    <text evidence="2">The sequence shown here is derived from an EMBL/GenBank/DDBJ whole genome shotgun (WGS) entry which is preliminary data.</text>
</comment>
<keyword evidence="3" id="KW-1185">Reference proteome</keyword>
<reference evidence="2 3" key="1">
    <citation type="submission" date="2014-07" db="EMBL/GenBank/DDBJ databases">
        <title>Draft genome sequence of Thalassospira xianhensis P-4 (MCCC 1A02616).</title>
        <authorList>
            <person name="Lai Q."/>
            <person name="Shao Z."/>
        </authorList>
    </citation>
    <scope>NUCLEOTIDE SEQUENCE [LARGE SCALE GENOMIC DNA]</scope>
    <source>
        <strain evidence="2 3">MCCC 1A02616</strain>
    </source>
</reference>
<gene>
    <name evidence="2" type="ORF">TH5_02455</name>
</gene>
<name>A0A367UJS2_9PROT</name>
<feature type="compositionally biased region" description="Basic residues" evidence="1">
    <location>
        <begin position="98"/>
        <end position="107"/>
    </location>
</feature>
<protein>
    <submittedName>
        <fullName evidence="2">Uncharacterized protein</fullName>
    </submittedName>
</protein>
<evidence type="ECO:0000256" key="1">
    <source>
        <dbReference type="SAM" id="MobiDB-lite"/>
    </source>
</evidence>
<organism evidence="2 3">
    <name type="scientific">Thalassospira xianhensis MCCC 1A02616</name>
    <dbReference type="NCBI Taxonomy" id="1177929"/>
    <lineage>
        <taxon>Bacteria</taxon>
        <taxon>Pseudomonadati</taxon>
        <taxon>Pseudomonadota</taxon>
        <taxon>Alphaproteobacteria</taxon>
        <taxon>Rhodospirillales</taxon>
        <taxon>Thalassospiraceae</taxon>
        <taxon>Thalassospira</taxon>
    </lineage>
</organism>